<dbReference type="Proteomes" id="UP000528286">
    <property type="component" value="Unassembled WGS sequence"/>
</dbReference>
<comment type="caution">
    <text evidence="1">The sequence shown here is derived from an EMBL/GenBank/DDBJ whole genome shotgun (WGS) entry which is preliminary data.</text>
</comment>
<evidence type="ECO:0000313" key="2">
    <source>
        <dbReference type="Proteomes" id="UP000528286"/>
    </source>
</evidence>
<name>A0A7W6J216_9HYPH</name>
<dbReference type="EMBL" id="JACIEZ010000001">
    <property type="protein sequence ID" value="MBB4063344.1"/>
    <property type="molecule type" value="Genomic_DNA"/>
</dbReference>
<gene>
    <name evidence="1" type="ORF">GGR23_000505</name>
</gene>
<organism evidence="1 2">
    <name type="scientific">Gellertiella hungarica</name>
    <dbReference type="NCBI Taxonomy" id="1572859"/>
    <lineage>
        <taxon>Bacteria</taxon>
        <taxon>Pseudomonadati</taxon>
        <taxon>Pseudomonadota</taxon>
        <taxon>Alphaproteobacteria</taxon>
        <taxon>Hyphomicrobiales</taxon>
        <taxon>Rhizobiaceae</taxon>
        <taxon>Gellertiella</taxon>
    </lineage>
</organism>
<accession>A0A7W6J216</accession>
<proteinExistence type="predicted"/>
<keyword evidence="2" id="KW-1185">Reference proteome</keyword>
<reference evidence="1 2" key="1">
    <citation type="submission" date="2020-08" db="EMBL/GenBank/DDBJ databases">
        <title>Genomic Encyclopedia of Type Strains, Phase IV (KMG-IV): sequencing the most valuable type-strain genomes for metagenomic binning, comparative biology and taxonomic classification.</title>
        <authorList>
            <person name="Goeker M."/>
        </authorList>
    </citation>
    <scope>NUCLEOTIDE SEQUENCE [LARGE SCALE GENOMIC DNA]</scope>
    <source>
        <strain evidence="1 2">DSM 29853</strain>
    </source>
</reference>
<dbReference type="RefSeq" id="WP_183364537.1">
    <property type="nucleotide sequence ID" value="NZ_JACIEZ010000001.1"/>
</dbReference>
<sequence>MQTPNHAVAQYFSRMAAALTGLETLASAGSGRQSLPGEEFAAGVMAPYLRRLKSSFAAWESRIGFMEQFRISRAESGFPVFQTVLELENDRAAARDRLTTIPDAAALKREMADFILTRRAFPAALQSRLAERIYLERLMDGQFFQPVVLPETLHVTVNPENRRPSYFVCWAAYDGTATLPMVYTARIEDSSENVGRLLVTPDGRLDPDVAIPLPVGGLLNPELAVPFDKFVGANSGYSLTPATIATSLDRDFPTLHPKRLTRFVLGPFYASGITENNTLINDILARVRREENAWLMTWTVQDLVSARERPESRGFFSSSPAQQEFHIDTGDLEAARMGVSAYAKHALVPHEAYQALYASGEADTIFAGFKVHVISGDNVISEV</sequence>
<protein>
    <submittedName>
        <fullName evidence="1">Uncharacterized protein</fullName>
    </submittedName>
</protein>
<evidence type="ECO:0000313" key="1">
    <source>
        <dbReference type="EMBL" id="MBB4063344.1"/>
    </source>
</evidence>
<dbReference type="AlphaFoldDB" id="A0A7W6J216"/>